<organism evidence="1 2">
    <name type="scientific">Paenibacillus polymyxa</name>
    <name type="common">Bacillus polymyxa</name>
    <dbReference type="NCBI Taxonomy" id="1406"/>
    <lineage>
        <taxon>Bacteria</taxon>
        <taxon>Bacillati</taxon>
        <taxon>Bacillota</taxon>
        <taxon>Bacilli</taxon>
        <taxon>Bacillales</taxon>
        <taxon>Paenibacillaceae</taxon>
        <taxon>Paenibacillus</taxon>
    </lineage>
</organism>
<dbReference type="EMBL" id="UGSC01000001">
    <property type="protein sequence ID" value="SUA70147.1"/>
    <property type="molecule type" value="Genomic_DNA"/>
</dbReference>
<evidence type="ECO:0000313" key="1">
    <source>
        <dbReference type="EMBL" id="SUA70147.1"/>
    </source>
</evidence>
<dbReference type="RefSeq" id="WP_019687544.1">
    <property type="nucleotide sequence ID" value="NZ_CP036496.1"/>
</dbReference>
<sequence>MSYLEVTMRGLSNMLYNISQNPSKENCNVMLDSIKRTLVDYNEAGGNISIIDFREKENSSEKN</sequence>
<proteinExistence type="predicted"/>
<dbReference type="GeneID" id="93346386"/>
<protein>
    <submittedName>
        <fullName evidence="1">Uncharacterized protein</fullName>
    </submittedName>
</protein>
<accession>A0A378Y1I6</accession>
<dbReference type="AlphaFoldDB" id="A0A378Y1I6"/>
<name>A0A378Y1I6_PAEPO</name>
<gene>
    <name evidence="1" type="ORF">NCTC10343_03017</name>
</gene>
<dbReference type="Proteomes" id="UP000254400">
    <property type="component" value="Unassembled WGS sequence"/>
</dbReference>
<reference evidence="1 2" key="1">
    <citation type="submission" date="2018-06" db="EMBL/GenBank/DDBJ databases">
        <authorList>
            <consortium name="Pathogen Informatics"/>
            <person name="Doyle S."/>
        </authorList>
    </citation>
    <scope>NUCLEOTIDE SEQUENCE [LARGE SCALE GENOMIC DNA]</scope>
    <source>
        <strain evidence="1 2">NCTC10343</strain>
    </source>
</reference>
<evidence type="ECO:0000313" key="2">
    <source>
        <dbReference type="Proteomes" id="UP000254400"/>
    </source>
</evidence>